<dbReference type="InterPro" id="IPR015679">
    <property type="entry name" value="PLipase_D_fam"/>
</dbReference>
<protein>
    <recommendedName>
        <fullName evidence="2">phospholipase D</fullName>
        <ecNumber evidence="2">3.1.4.4</ecNumber>
    </recommendedName>
</protein>
<dbReference type="GO" id="GO:0009395">
    <property type="term" value="P:phospholipid catabolic process"/>
    <property type="evidence" value="ECO:0007669"/>
    <property type="project" value="TreeGrafter"/>
</dbReference>
<name>A0A5A7RI43_STRAF</name>
<evidence type="ECO:0000259" key="11">
    <source>
        <dbReference type="PROSITE" id="PS50600"/>
    </source>
</evidence>
<evidence type="ECO:0000259" key="10">
    <source>
        <dbReference type="PROSITE" id="PS50035"/>
    </source>
</evidence>
<comment type="catalytic activity">
    <reaction evidence="1">
        <text>a 1,2-diacyl-sn-glycero-3-phosphocholine + H2O = a 1,2-diacyl-sn-glycero-3-phosphate + choline + H(+)</text>
        <dbReference type="Rhea" id="RHEA:14445"/>
        <dbReference type="ChEBI" id="CHEBI:15354"/>
        <dbReference type="ChEBI" id="CHEBI:15377"/>
        <dbReference type="ChEBI" id="CHEBI:15378"/>
        <dbReference type="ChEBI" id="CHEBI:57643"/>
        <dbReference type="ChEBI" id="CHEBI:58608"/>
        <dbReference type="EC" id="3.1.4.4"/>
    </reaction>
</comment>
<dbReference type="SUPFAM" id="SSF56024">
    <property type="entry name" value="Phospholipase D/nuclease"/>
    <property type="match status" value="2"/>
</dbReference>
<dbReference type="CDD" id="cd09141">
    <property type="entry name" value="PLDc_vPLD1_2_yPLD_like_2"/>
    <property type="match status" value="1"/>
</dbReference>
<dbReference type="PROSITE" id="PS50035">
    <property type="entry name" value="PLD"/>
    <property type="match status" value="2"/>
</dbReference>
<keyword evidence="6" id="KW-0442">Lipid degradation</keyword>
<keyword evidence="13" id="KW-1185">Reference proteome</keyword>
<dbReference type="GO" id="GO:0004630">
    <property type="term" value="F:phospholipase D activity"/>
    <property type="evidence" value="ECO:0007669"/>
    <property type="project" value="UniProtKB-EC"/>
</dbReference>
<evidence type="ECO:0000256" key="3">
    <source>
        <dbReference type="ARBA" id="ARBA00022670"/>
    </source>
</evidence>
<dbReference type="SMART" id="SM00155">
    <property type="entry name" value="PLDc"/>
    <property type="match status" value="2"/>
</dbReference>
<dbReference type="SUPFAM" id="SSF50729">
    <property type="entry name" value="PH domain-like"/>
    <property type="match status" value="1"/>
</dbReference>
<organism evidence="12 13">
    <name type="scientific">Striga asiatica</name>
    <name type="common">Asiatic witchweed</name>
    <name type="synonym">Buchnera asiatica</name>
    <dbReference type="NCBI Taxonomy" id="4170"/>
    <lineage>
        <taxon>Eukaryota</taxon>
        <taxon>Viridiplantae</taxon>
        <taxon>Streptophyta</taxon>
        <taxon>Embryophyta</taxon>
        <taxon>Tracheophyta</taxon>
        <taxon>Spermatophyta</taxon>
        <taxon>Magnoliopsida</taxon>
        <taxon>eudicotyledons</taxon>
        <taxon>Gunneridae</taxon>
        <taxon>Pentapetalae</taxon>
        <taxon>asterids</taxon>
        <taxon>lamiids</taxon>
        <taxon>Lamiales</taxon>
        <taxon>Orobanchaceae</taxon>
        <taxon>Buchnereae</taxon>
        <taxon>Striga</taxon>
    </lineage>
</organism>
<keyword evidence="3" id="KW-0645">Protease</keyword>
<evidence type="ECO:0000256" key="2">
    <source>
        <dbReference type="ARBA" id="ARBA00012027"/>
    </source>
</evidence>
<reference evidence="13" key="1">
    <citation type="journal article" date="2019" name="Curr. Biol.">
        <title>Genome Sequence of Striga asiatica Provides Insight into the Evolution of Plant Parasitism.</title>
        <authorList>
            <person name="Yoshida S."/>
            <person name="Kim S."/>
            <person name="Wafula E.K."/>
            <person name="Tanskanen J."/>
            <person name="Kim Y.M."/>
            <person name="Honaas L."/>
            <person name="Yang Z."/>
            <person name="Spallek T."/>
            <person name="Conn C.E."/>
            <person name="Ichihashi Y."/>
            <person name="Cheong K."/>
            <person name="Cui S."/>
            <person name="Der J.P."/>
            <person name="Gundlach H."/>
            <person name="Jiao Y."/>
            <person name="Hori C."/>
            <person name="Ishida J.K."/>
            <person name="Kasahara H."/>
            <person name="Kiba T."/>
            <person name="Kim M.S."/>
            <person name="Koo N."/>
            <person name="Laohavisit A."/>
            <person name="Lee Y.H."/>
            <person name="Lumba S."/>
            <person name="McCourt P."/>
            <person name="Mortimer J.C."/>
            <person name="Mutuku J.M."/>
            <person name="Nomura T."/>
            <person name="Sasaki-Sekimoto Y."/>
            <person name="Seto Y."/>
            <person name="Wang Y."/>
            <person name="Wakatake T."/>
            <person name="Sakakibara H."/>
            <person name="Demura T."/>
            <person name="Yamaguchi S."/>
            <person name="Yoneyama K."/>
            <person name="Manabe R.I."/>
            <person name="Nelson D.C."/>
            <person name="Schulman A.H."/>
            <person name="Timko M.P."/>
            <person name="dePamphilis C.W."/>
            <person name="Choi D."/>
            <person name="Shirasu K."/>
        </authorList>
    </citation>
    <scope>NUCLEOTIDE SEQUENCE [LARGE SCALE GENOMIC DNA]</scope>
    <source>
        <strain evidence="13">cv. UVA1</strain>
    </source>
</reference>
<feature type="domain" description="PLD phosphodiesterase" evidence="10">
    <location>
        <begin position="919"/>
        <end position="946"/>
    </location>
</feature>
<keyword evidence="4" id="KW-0677">Repeat</keyword>
<dbReference type="EC" id="3.1.4.4" evidence="2"/>
<dbReference type="Pfam" id="PF00169">
    <property type="entry name" value="PH"/>
    <property type="match status" value="1"/>
</dbReference>
<feature type="compositionally biased region" description="Basic and acidic residues" evidence="8">
    <location>
        <begin position="1143"/>
        <end position="1160"/>
    </location>
</feature>
<dbReference type="CDD" id="cd09138">
    <property type="entry name" value="PLDc_vPLD1_2_yPLD_like_1"/>
    <property type="match status" value="1"/>
</dbReference>
<dbReference type="Gene3D" id="3.30.870.10">
    <property type="entry name" value="Endonuclease Chain A"/>
    <property type="match status" value="2"/>
</dbReference>
<evidence type="ECO:0000313" key="12">
    <source>
        <dbReference type="EMBL" id="GER56903.1"/>
    </source>
</evidence>
<evidence type="ECO:0000256" key="8">
    <source>
        <dbReference type="SAM" id="MobiDB-lite"/>
    </source>
</evidence>
<evidence type="ECO:0000256" key="7">
    <source>
        <dbReference type="ARBA" id="ARBA00023098"/>
    </source>
</evidence>
<evidence type="ECO:0000259" key="9">
    <source>
        <dbReference type="PROSITE" id="PS50003"/>
    </source>
</evidence>
<evidence type="ECO:0000256" key="6">
    <source>
        <dbReference type="ARBA" id="ARBA00022963"/>
    </source>
</evidence>
<dbReference type="Gene3D" id="2.30.29.30">
    <property type="entry name" value="Pleckstrin-homology domain (PH domain)/Phosphotyrosine-binding domain (PTB)"/>
    <property type="match status" value="1"/>
</dbReference>
<sequence>MASTEQLMGGGGPKYVQMQAESSSPPSELTPMISTFLSFDQPNNPHDDSNRIFDELPRASIIQVSRPDAGDISPVQLTYTIEFQYKEFKWQLVKKASQVFYLHFALKKRKFIEEMHEKQEQVKDWLQNLGLGDHAPVMQDDEEPDDETVPLRNDDMVRKRDVPSSAALPVIRPALGRQHSMSDRAKGAMQEYLNHFLSNIDIVNSQEVCKFLEVSKLSFSPEYGPKLKEDYILVKHLPKILDSADNRKCCSCQWLCCCRDNWQKVWAVLKPGFLAFLKDPFEPKPLDIIVFDVLPASDGNGEGRVSLAKEVSDHNPLRHYFRVTCGTRSIKLRTKSNAKVKDWVAAINDAGLRPPEGWCHPHRFGSFAPPRGLIEDGSQAQWFVDGRSAFEAIAVAIEEAKSEIFICGWWLCPELYLRRPFNFHASSRLDFLLESKAKQGIQVYILLYKEVSLALKINSVHSKRKLLGIHENIRVLRYPDHFSTGVYLWSHHEKLVIVDHHICFIGGLDLCFGRYDSGDHRVGDYPSQIWPGKDYYNPRESEPNSWEDTMKDELDRLKYPRMPWHDVHCALWGPPCRDVARHFVQRWNYAKRNKAPNEQAIPLLLPQHHMVIPHYMGKSREVEIDDKNDKGNHKELKSSDSFSSLSSFQDVPLLMPQEADGLDSVQIEPKLNGFNTLHDTHGQPSRPSRSPFFSGKSKIEPLISDIPMRGFVDDLDTLDIQNGLSSHVMQSSSEVPNKEWWEIQERGGQVVPADEIGQVGPRVSCRCQIIRSVSQWSAGTSQIEESIHNAYCSLIDRADHYVYIENQFFISGLSGDEIIQNRVLEALYRRIMRAVDEKKCFRAIIVIPLLPGFQGGVDDSGAASVRAIMHWQYRTICRGNRSILHNLYNLVGPRMYDYISFYGLRAYGKLFNDGPVATSQVYVHSKIMIVDDHTTLIGSANINDRSLLGSRDSEIGVLIEDKEFVDSWIGGKSWRAGKFALSLRLSLWSEHIGLHAGEVDQIRDPVADSTYKDIWMATAKTNTMIYQDVFSCIPNDLIHTRASLRQSMSFWREKIGHTTTDLGIAPEKLETFKNGDIKGTDPMERLKSVKGNLVSFPLDFMCKEDLRPVFNESEYYASPQVSQDDDGKASDEPSDDLDFGTRQTKEDPHFDSGKQTDVPERPVLATRTKSEALMKKANDHEDNHNTPEVVLDQPLQDVPERPVLATRTKSEALMKRAADCIRAPSPPVSTTFDDLDPFSPLDTQFLEEVDRNTAVKLKNSSKEKEQIIANLKVDVHKGLDVGNALTLTPPSFDLNIEGLPSTQQLKVDNKVPQDQPMEILMETGEIVKTNVVQPQCYEVALIPKPNTTVLGSRKLNTGGFLKWYLIGSLKRGRKLNDGDCGISVASYAEHIITDVDITTKNFDVDIERERYTYLLYTHGLKKQQNECGSDDDSLGLLPNDVRLSLLE</sequence>
<feature type="domain" description="PLD phosphodiesterase" evidence="10">
    <location>
        <begin position="487"/>
        <end position="514"/>
    </location>
</feature>
<keyword evidence="7" id="KW-0443">Lipid metabolism</keyword>
<dbReference type="InterPro" id="IPR025202">
    <property type="entry name" value="PLD-like_dom"/>
</dbReference>
<dbReference type="InterPro" id="IPR001736">
    <property type="entry name" value="PLipase_D/transphosphatidylase"/>
</dbReference>
<gene>
    <name evidence="12" type="ORF">STAS_34664</name>
</gene>
<dbReference type="InterPro" id="IPR001849">
    <property type="entry name" value="PH_domain"/>
</dbReference>
<dbReference type="InterPro" id="IPR011993">
    <property type="entry name" value="PH-like_dom_sf"/>
</dbReference>
<evidence type="ECO:0000256" key="5">
    <source>
        <dbReference type="ARBA" id="ARBA00022801"/>
    </source>
</evidence>
<keyword evidence="5" id="KW-0378">Hydrolase</keyword>
<dbReference type="PROSITE" id="PS50600">
    <property type="entry name" value="ULP_PROTEASE"/>
    <property type="match status" value="1"/>
</dbReference>
<dbReference type="Proteomes" id="UP000325081">
    <property type="component" value="Unassembled WGS sequence"/>
</dbReference>
<dbReference type="InterPro" id="IPR003653">
    <property type="entry name" value="Peptidase_C48_C"/>
</dbReference>
<dbReference type="Pfam" id="PF13091">
    <property type="entry name" value="PLDc_2"/>
    <property type="match status" value="1"/>
</dbReference>
<feature type="compositionally biased region" description="Low complexity" evidence="8">
    <location>
        <begin position="684"/>
        <end position="694"/>
    </location>
</feature>
<feature type="region of interest" description="Disordered" evidence="8">
    <location>
        <begin position="673"/>
        <end position="694"/>
    </location>
</feature>
<dbReference type="GO" id="GO:0006508">
    <property type="term" value="P:proteolysis"/>
    <property type="evidence" value="ECO:0007669"/>
    <property type="project" value="UniProtKB-KW"/>
</dbReference>
<feature type="compositionally biased region" description="Polar residues" evidence="8">
    <location>
        <begin position="19"/>
        <end position="28"/>
    </location>
</feature>
<dbReference type="PANTHER" id="PTHR18896">
    <property type="entry name" value="PHOSPHOLIPASE D"/>
    <property type="match status" value="1"/>
</dbReference>
<dbReference type="PROSITE" id="PS50003">
    <property type="entry name" value="PH_DOMAIN"/>
    <property type="match status" value="1"/>
</dbReference>
<dbReference type="SMART" id="SM00233">
    <property type="entry name" value="PH"/>
    <property type="match status" value="1"/>
</dbReference>
<proteinExistence type="predicted"/>
<dbReference type="FunFam" id="3.30.870.10:FF:000011">
    <property type="entry name" value="Phospholipase"/>
    <property type="match status" value="1"/>
</dbReference>
<comment type="caution">
    <text evidence="12">The sequence shown here is derived from an EMBL/GenBank/DDBJ whole genome shotgun (WGS) entry which is preliminary data.</text>
</comment>
<dbReference type="Pfam" id="PF00614">
    <property type="entry name" value="PLDc"/>
    <property type="match status" value="1"/>
</dbReference>
<dbReference type="CDD" id="cd01254">
    <property type="entry name" value="PH_PLD"/>
    <property type="match status" value="1"/>
</dbReference>
<dbReference type="GO" id="GO:0008234">
    <property type="term" value="F:cysteine-type peptidase activity"/>
    <property type="evidence" value="ECO:0007669"/>
    <property type="project" value="InterPro"/>
</dbReference>
<evidence type="ECO:0000256" key="1">
    <source>
        <dbReference type="ARBA" id="ARBA00000798"/>
    </source>
</evidence>
<feature type="domain" description="Ubiquitin-like protease family profile" evidence="11">
    <location>
        <begin position="733"/>
        <end position="1391"/>
    </location>
</feature>
<feature type="region of interest" description="Disordered" evidence="8">
    <location>
        <begin position="1"/>
        <end position="28"/>
    </location>
</feature>
<evidence type="ECO:0000313" key="13">
    <source>
        <dbReference type="Proteomes" id="UP000325081"/>
    </source>
</evidence>
<dbReference type="GO" id="GO:0005886">
    <property type="term" value="C:plasma membrane"/>
    <property type="evidence" value="ECO:0007669"/>
    <property type="project" value="TreeGrafter"/>
</dbReference>
<feature type="domain" description="PH" evidence="9">
    <location>
        <begin position="261"/>
        <end position="352"/>
    </location>
</feature>
<dbReference type="PANTHER" id="PTHR18896:SF76">
    <property type="entry name" value="PHOSPHOLIPASE"/>
    <property type="match status" value="1"/>
</dbReference>
<accession>A0A5A7RI43</accession>
<evidence type="ECO:0000256" key="4">
    <source>
        <dbReference type="ARBA" id="ARBA00022737"/>
    </source>
</evidence>
<dbReference type="OrthoDB" id="14911at2759"/>
<feature type="region of interest" description="Disordered" evidence="8">
    <location>
        <begin position="1118"/>
        <end position="1164"/>
    </location>
</feature>
<dbReference type="EMBL" id="BKCP01012848">
    <property type="protein sequence ID" value="GER56903.1"/>
    <property type="molecule type" value="Genomic_DNA"/>
</dbReference>